<keyword evidence="1" id="KW-0449">Lipoprotein</keyword>
<dbReference type="AlphaFoldDB" id="A0A286ADS7"/>
<evidence type="ECO:0000313" key="2">
    <source>
        <dbReference type="Proteomes" id="UP000219281"/>
    </source>
</evidence>
<organism evidence="1 2">
    <name type="scientific">Pedobacter xixiisoli</name>
    <dbReference type="NCBI Taxonomy" id="1476464"/>
    <lineage>
        <taxon>Bacteria</taxon>
        <taxon>Pseudomonadati</taxon>
        <taxon>Bacteroidota</taxon>
        <taxon>Sphingobacteriia</taxon>
        <taxon>Sphingobacteriales</taxon>
        <taxon>Sphingobacteriaceae</taxon>
        <taxon>Pedobacter</taxon>
    </lineage>
</organism>
<accession>A0A286ADS7</accession>
<dbReference type="EMBL" id="OCMT01000004">
    <property type="protein sequence ID" value="SOD20044.1"/>
    <property type="molecule type" value="Genomic_DNA"/>
</dbReference>
<reference evidence="2" key="1">
    <citation type="submission" date="2017-09" db="EMBL/GenBank/DDBJ databases">
        <authorList>
            <person name="Varghese N."/>
            <person name="Submissions S."/>
        </authorList>
    </citation>
    <scope>NUCLEOTIDE SEQUENCE [LARGE SCALE GENOMIC DNA]</scope>
    <source>
        <strain evidence="2">CGMCC 1.12803</strain>
    </source>
</reference>
<dbReference type="RefSeq" id="WP_097133524.1">
    <property type="nucleotide sequence ID" value="NZ_OCMT01000004.1"/>
</dbReference>
<name>A0A286ADS7_9SPHI</name>
<dbReference type="InterPro" id="IPR041662">
    <property type="entry name" value="SusD-like_2"/>
</dbReference>
<protein>
    <submittedName>
        <fullName evidence="1">Susd and RagB outer membrane lipoprotein</fullName>
    </submittedName>
</protein>
<dbReference type="Proteomes" id="UP000219281">
    <property type="component" value="Unassembled WGS sequence"/>
</dbReference>
<keyword evidence="2" id="KW-1185">Reference proteome</keyword>
<proteinExistence type="predicted"/>
<dbReference type="Gene3D" id="1.25.40.390">
    <property type="match status" value="1"/>
</dbReference>
<dbReference type="InterPro" id="IPR011990">
    <property type="entry name" value="TPR-like_helical_dom_sf"/>
</dbReference>
<dbReference type="PROSITE" id="PS51257">
    <property type="entry name" value="PROKAR_LIPOPROTEIN"/>
    <property type="match status" value="1"/>
</dbReference>
<dbReference type="OrthoDB" id="9766256at2"/>
<gene>
    <name evidence="1" type="ORF">SAMN06297358_3753</name>
</gene>
<evidence type="ECO:0000313" key="1">
    <source>
        <dbReference type="EMBL" id="SOD20044.1"/>
    </source>
</evidence>
<dbReference type="SUPFAM" id="SSF48452">
    <property type="entry name" value="TPR-like"/>
    <property type="match status" value="1"/>
</dbReference>
<sequence length="557" mass="61474">MIKNFKYMILPAMLLTVMSCKKELDINTDPNNPTEMSSSRLLTSAEQSLGESLAITSGLSQTLSVYTHQLVVREEEDGYKASGSTFAIQEAWNGMYIKTLSNLDAIIKQGTANSETKYVGIAQILKAYTYSQLVDVFGDVPFSESHNLKVGTFYPKFDKGSDIYPALFTLLDQAITNLNSSTVNPAVPGTDDVIYKGSVSKWIKAANTIKLKLLLQQRRVKNVATEVNALLTAGNLISTTDESFLLPYGPNGATDDRNPGFGDYYASQRSNYISPWFYEILKGYNTDINNGIVDPRLPYYFYNQLRPTSAGTQRTEYRDGAFVSIYFSANGPDGDANQQDNMTLLGMYPVGGKYDDGTGITGGKITAASGTGAAPYRFITYADRLFMEAELIKEGVVTGDARAKFKAAMTEAFKQVDYVVTTFVKPTQTVPAIYNTGATSPMNTYIDAVLAQYDANTAKQLQYIITQKWISTFGSAIDAYTDYRRTGFPKLFAPFAGGFVQPPLNGDPTMSPQDAIQMVNPLNYPLTLPWYQSELESNINAPKQKTDPSTYKPFWLP</sequence>
<dbReference type="Pfam" id="PF12771">
    <property type="entry name" value="SusD-like_2"/>
    <property type="match status" value="1"/>
</dbReference>